<protein>
    <recommendedName>
        <fullName evidence="3">Capsid decoration protein</fullName>
    </recommendedName>
</protein>
<reference evidence="1 2" key="1">
    <citation type="submission" date="2014-03" db="EMBL/GenBank/DDBJ databases">
        <authorList>
            <person name="Churilla B.M."/>
            <person name="Abrahim M.R."/>
            <person name="Burke K.A."/>
            <person name="Yu V.J."/>
            <person name="Adkins N.L."/>
            <person name="Cohen K.L."/>
            <person name="Colicchio M.A."/>
            <person name="Fasoranti T.O."/>
            <person name="Genkil J.S."/>
            <person name="Kramer Z.J."/>
            <person name="Prout A.K."/>
            <person name="Schafer C.E."/>
            <person name="Schwarz A.G."/>
            <person name="Tish M."/>
            <person name="Vispute N."/>
            <person name="Wilkes K.E."/>
            <person name="Williams C.R."/>
            <person name="Xiao X."/>
            <person name="Yoder B.A."/>
            <person name="Lapin J.S."/>
            <person name="Ott C.T."/>
            <person name="Walburn T.D."/>
            <person name="Bradley K.W."/>
            <person name="Clarke D.Q."/>
            <person name="Lewis M.F."/>
            <person name="Barker L.P."/>
            <person name="Bailey C."/>
            <person name="Asai D.J."/>
            <person name="Bowman C.A."/>
            <person name="Russell D.A."/>
            <person name="Pope W.H."/>
            <person name="Jacobs-Sera D."/>
            <person name="Hendrix R.W."/>
            <person name="Hatfull G.F."/>
        </authorList>
    </citation>
    <scope>NUCLEOTIDE SEQUENCE [LARGE SCALE GENOMIC DNA]</scope>
</reference>
<evidence type="ECO:0000313" key="2">
    <source>
        <dbReference type="Proteomes" id="UP000027390"/>
    </source>
</evidence>
<organism evidence="1 2">
    <name type="scientific">Mycobacterium phage Willis</name>
    <dbReference type="NCBI Taxonomy" id="1486404"/>
    <lineage>
        <taxon>Viruses</taxon>
        <taxon>Duplodnaviria</taxon>
        <taxon>Heunggongvirae</taxon>
        <taxon>Uroviricota</taxon>
        <taxon>Caudoviricetes</taxon>
        <taxon>Ceeclamvirinae</taxon>
        <taxon>Bixzunavirus</taxon>
        <taxon>Bixzunavirus Bxz1</taxon>
    </lineage>
</organism>
<proteinExistence type="predicted"/>
<dbReference type="Proteomes" id="UP000027390">
    <property type="component" value="Segment"/>
</dbReference>
<sequence>MTARRSASQLDMNSKKIIEVGAPSNPNDAARKADVDTSYNNAISRANHTGTQTASTISNFDTQVRANRLDQMSAPTAPVSMNSQRVTSVAAPTVDGDAANKKYVDDALAGLVSGMERKGGVKVAVGENVNIANPGTSTLDGVSVSSGDIVLLYGQTDGTQNGPYVFNGSGVGMTRAANWDTAGEAVIGSFWIVAQGTLADHFALMTNDSFVLGSDEMDVQFVGVAPTASAPFEADLGDGSATVFNCDHNFNTRAVHVTVYRNASPYDEPLVYIAHPTVNRVTIEPDDVWSSGQYHVVISRA</sequence>
<accession>A0A068CGV0</accession>
<name>A0A068CGV0_9CAUD</name>
<dbReference type="EMBL" id="KJ595575">
    <property type="protein sequence ID" value="AID18192.1"/>
    <property type="molecule type" value="Genomic_DNA"/>
</dbReference>
<evidence type="ECO:0008006" key="3">
    <source>
        <dbReference type="Google" id="ProtNLM"/>
    </source>
</evidence>
<gene>
    <name evidence="1" type="primary">116</name>
    <name evidence="1" type="ORF">PBI_WILLIS_116</name>
</gene>
<evidence type="ECO:0000313" key="1">
    <source>
        <dbReference type="EMBL" id="AID18192.1"/>
    </source>
</evidence>